<dbReference type="InterPro" id="IPR009057">
    <property type="entry name" value="Homeodomain-like_sf"/>
</dbReference>
<feature type="compositionally biased region" description="Gly residues" evidence="10">
    <location>
        <begin position="217"/>
        <end position="228"/>
    </location>
</feature>
<dbReference type="InterPro" id="IPR035451">
    <property type="entry name" value="Ada-like_dom_sf"/>
</dbReference>
<dbReference type="PROSITE" id="PS01124">
    <property type="entry name" value="HTH_ARAC_FAMILY_2"/>
    <property type="match status" value="1"/>
</dbReference>
<feature type="region of interest" description="Disordered" evidence="10">
    <location>
        <begin position="1"/>
        <end position="25"/>
    </location>
</feature>
<keyword evidence="13" id="KW-1185">Reference proteome</keyword>
<dbReference type="SMART" id="SM00342">
    <property type="entry name" value="HTH_ARAC"/>
    <property type="match status" value="1"/>
</dbReference>
<dbReference type="Gene3D" id="1.10.10.60">
    <property type="entry name" value="Homeodomain-like"/>
    <property type="match status" value="1"/>
</dbReference>
<dbReference type="InterPro" id="IPR018060">
    <property type="entry name" value="HTH_AraC"/>
</dbReference>
<dbReference type="Gene3D" id="3.30.310.20">
    <property type="entry name" value="DNA-3-methyladenine glycosylase AlkA, N-terminal domain"/>
    <property type="match status" value="1"/>
</dbReference>
<dbReference type="CDD" id="cd00056">
    <property type="entry name" value="ENDO3c"/>
    <property type="match status" value="1"/>
</dbReference>
<evidence type="ECO:0000256" key="4">
    <source>
        <dbReference type="ARBA" id="ARBA00022603"/>
    </source>
</evidence>
<dbReference type="SUPFAM" id="SSF55945">
    <property type="entry name" value="TATA-box binding protein-like"/>
    <property type="match status" value="1"/>
</dbReference>
<keyword evidence="9" id="KW-0234">DNA repair</keyword>
<dbReference type="InterPro" id="IPR051912">
    <property type="entry name" value="Alkylbase_DNA_Glycosylase/TA"/>
</dbReference>
<evidence type="ECO:0000256" key="7">
    <source>
        <dbReference type="ARBA" id="ARBA00023159"/>
    </source>
</evidence>
<gene>
    <name evidence="12" type="ORF">GCM10023169_00490</name>
</gene>
<organism evidence="12 13">
    <name type="scientific">Georgenia halophila</name>
    <dbReference type="NCBI Taxonomy" id="620889"/>
    <lineage>
        <taxon>Bacteria</taxon>
        <taxon>Bacillati</taxon>
        <taxon>Actinomycetota</taxon>
        <taxon>Actinomycetes</taxon>
        <taxon>Micrococcales</taxon>
        <taxon>Bogoriellaceae</taxon>
        <taxon>Georgenia</taxon>
    </lineage>
</organism>
<keyword evidence="5" id="KW-0227">DNA damage</keyword>
<dbReference type="InterPro" id="IPR037046">
    <property type="entry name" value="AlkA_N_sf"/>
</dbReference>
<dbReference type="Pfam" id="PF12833">
    <property type="entry name" value="HTH_18"/>
    <property type="match status" value="1"/>
</dbReference>
<dbReference type="InterPro" id="IPR010316">
    <property type="entry name" value="AlkA_N"/>
</dbReference>
<dbReference type="PANTHER" id="PTHR43003">
    <property type="entry name" value="DNA-3-METHYLADENINE GLYCOSYLASE"/>
    <property type="match status" value="1"/>
</dbReference>
<evidence type="ECO:0000256" key="10">
    <source>
        <dbReference type="SAM" id="MobiDB-lite"/>
    </source>
</evidence>
<reference evidence="13" key="1">
    <citation type="journal article" date="2019" name="Int. J. Syst. Evol. Microbiol.">
        <title>The Global Catalogue of Microorganisms (GCM) 10K type strain sequencing project: providing services to taxonomists for standard genome sequencing and annotation.</title>
        <authorList>
            <consortium name="The Broad Institute Genomics Platform"/>
            <consortium name="The Broad Institute Genome Sequencing Center for Infectious Disease"/>
            <person name="Wu L."/>
            <person name="Ma J."/>
        </authorList>
    </citation>
    <scope>NUCLEOTIDE SEQUENCE [LARGE SCALE GENOMIC DNA]</scope>
    <source>
        <strain evidence="13">JCM 17810</strain>
    </source>
</reference>
<evidence type="ECO:0000256" key="5">
    <source>
        <dbReference type="ARBA" id="ARBA00022763"/>
    </source>
</evidence>
<dbReference type="SUPFAM" id="SSF46689">
    <property type="entry name" value="Homeodomain-like"/>
    <property type="match status" value="1"/>
</dbReference>
<dbReference type="RefSeq" id="WP_345214478.1">
    <property type="nucleotide sequence ID" value="NZ_BAABGN010000001.1"/>
</dbReference>
<evidence type="ECO:0000313" key="13">
    <source>
        <dbReference type="Proteomes" id="UP001500622"/>
    </source>
</evidence>
<protein>
    <recommendedName>
        <fullName evidence="3">DNA-3-methyladenine glycosylase II</fullName>
        <ecNumber evidence="3">3.2.2.21</ecNumber>
    </recommendedName>
</protein>
<dbReference type="InterPro" id="IPR011257">
    <property type="entry name" value="DNA_glycosylase"/>
</dbReference>
<dbReference type="SMART" id="SM01009">
    <property type="entry name" value="AlkA_N"/>
    <property type="match status" value="1"/>
</dbReference>
<comment type="caution">
    <text evidence="12">The sequence shown here is derived from an EMBL/GenBank/DDBJ whole genome shotgun (WGS) entry which is preliminary data.</text>
</comment>
<dbReference type="Gene3D" id="1.10.340.30">
    <property type="entry name" value="Hypothetical protein, domain 2"/>
    <property type="match status" value="1"/>
</dbReference>
<accession>A0ABP8KTX5</accession>
<dbReference type="EMBL" id="BAABGN010000001">
    <property type="protein sequence ID" value="GAA4414793.1"/>
    <property type="molecule type" value="Genomic_DNA"/>
</dbReference>
<evidence type="ECO:0000256" key="9">
    <source>
        <dbReference type="ARBA" id="ARBA00023204"/>
    </source>
</evidence>
<dbReference type="InterPro" id="IPR003265">
    <property type="entry name" value="HhH-GPD_domain"/>
</dbReference>
<dbReference type="Pfam" id="PF02805">
    <property type="entry name" value="Ada_Zn_binding"/>
    <property type="match status" value="1"/>
</dbReference>
<keyword evidence="4" id="KW-0808">Transferase</keyword>
<dbReference type="PANTHER" id="PTHR43003:SF13">
    <property type="entry name" value="DNA-3-METHYLADENINE GLYCOSYLASE 2"/>
    <property type="match status" value="1"/>
</dbReference>
<sequence length="544" mass="57490">MATVTHADPSVGTDEQTSPVGTRPEDQVFTERYRAIAARDTRFDGQFITAVRSTGIYCRPSCPARTPKSENVVFYLTSAAAHEAGFRACKRCLPEAAPGTPEWDLRRDVAGRAMRLLADGIVDREGVGGLATRLGYSPRQVQRVLVAELGAGPLALARAQRAQTARALVIGTDLSLADIAFAAGFGSIRQFNDTMSEIFGATPGGLRTRRRPVVGRDVGGPDDGGRGPGTPATVRLSLPVREPFDARAILEFLAVRAVDGVETADLAGPPLRYARTVALPHGPGAFEVTGNPGARPGAWRLDLRLELSALADVAVAVARVRRLLDLDTDPAAVDAALATDPALAPLVAARPGTRVPGAVDAHETVLRAIVGQQVSVAAARTHLSRLASTGTPYASGIPGLTRLFPTPSQVADHGDEHLRLPARSIRTVRDTARALADGDLEVDVGRDPSALREALVERPGIGPWTAAYVAMRVLGDPDAWLDGDVALLAGARELGLLEDGPRSRQSRALSAHAAGWAPWRSYAAVHLWRIAARPPIHSPTGARP</sequence>
<evidence type="ECO:0000256" key="3">
    <source>
        <dbReference type="ARBA" id="ARBA00012000"/>
    </source>
</evidence>
<dbReference type="InterPro" id="IPR023170">
    <property type="entry name" value="HhH_base_excis_C"/>
</dbReference>
<dbReference type="Gene3D" id="1.10.1670.10">
    <property type="entry name" value="Helix-hairpin-Helix base-excision DNA repair enzymes (C-terminal)"/>
    <property type="match status" value="1"/>
</dbReference>
<dbReference type="Gene3D" id="3.40.10.10">
    <property type="entry name" value="DNA Methylphosphotriester Repair Domain"/>
    <property type="match status" value="1"/>
</dbReference>
<keyword evidence="4" id="KW-0489">Methyltransferase</keyword>
<evidence type="ECO:0000256" key="6">
    <source>
        <dbReference type="ARBA" id="ARBA00023015"/>
    </source>
</evidence>
<dbReference type="Pfam" id="PF06029">
    <property type="entry name" value="AlkA_N"/>
    <property type="match status" value="1"/>
</dbReference>
<evidence type="ECO:0000313" key="12">
    <source>
        <dbReference type="EMBL" id="GAA4414793.1"/>
    </source>
</evidence>
<name>A0ABP8KTX5_9MICO</name>
<dbReference type="SUPFAM" id="SSF57884">
    <property type="entry name" value="Ada DNA repair protein, N-terminal domain (N-Ada 10)"/>
    <property type="match status" value="1"/>
</dbReference>
<comment type="catalytic activity">
    <reaction evidence="1">
        <text>Hydrolysis of alkylated DNA, releasing 3-methyladenine, 3-methylguanine, 7-methylguanine and 7-methyladenine.</text>
        <dbReference type="EC" id="3.2.2.21"/>
    </reaction>
</comment>
<keyword evidence="8" id="KW-0804">Transcription</keyword>
<dbReference type="SUPFAM" id="SSF48150">
    <property type="entry name" value="DNA-glycosylase"/>
    <property type="match status" value="1"/>
</dbReference>
<evidence type="ECO:0000256" key="8">
    <source>
        <dbReference type="ARBA" id="ARBA00023163"/>
    </source>
</evidence>
<evidence type="ECO:0000256" key="2">
    <source>
        <dbReference type="ARBA" id="ARBA00001947"/>
    </source>
</evidence>
<feature type="region of interest" description="Disordered" evidence="10">
    <location>
        <begin position="209"/>
        <end position="231"/>
    </location>
</feature>
<dbReference type="Proteomes" id="UP001500622">
    <property type="component" value="Unassembled WGS sequence"/>
</dbReference>
<evidence type="ECO:0000256" key="1">
    <source>
        <dbReference type="ARBA" id="ARBA00000086"/>
    </source>
</evidence>
<proteinExistence type="predicted"/>
<keyword evidence="6" id="KW-0805">Transcription regulation</keyword>
<keyword evidence="7" id="KW-0010">Activator</keyword>
<dbReference type="EC" id="3.2.2.21" evidence="3"/>
<comment type="cofactor">
    <cofactor evidence="2">
        <name>Zn(2+)</name>
        <dbReference type="ChEBI" id="CHEBI:29105"/>
    </cofactor>
</comment>
<dbReference type="InterPro" id="IPR004026">
    <property type="entry name" value="Ada_DNA_repair_Zn-bd"/>
</dbReference>
<evidence type="ECO:0000259" key="11">
    <source>
        <dbReference type="PROSITE" id="PS01124"/>
    </source>
</evidence>
<feature type="domain" description="HTH araC/xylS-type" evidence="11">
    <location>
        <begin position="111"/>
        <end position="209"/>
    </location>
</feature>
<dbReference type="SMART" id="SM00478">
    <property type="entry name" value="ENDO3c"/>
    <property type="match status" value="1"/>
</dbReference>